<proteinExistence type="predicted"/>
<dbReference type="InterPro" id="IPR001789">
    <property type="entry name" value="Sig_transdc_resp-reg_receiver"/>
</dbReference>
<dbReference type="PROSITE" id="PS50110">
    <property type="entry name" value="RESPONSE_REGULATORY"/>
    <property type="match status" value="1"/>
</dbReference>
<dbReference type="EMBL" id="PDDY01000001">
    <property type="protein sequence ID" value="PEH40855.1"/>
    <property type="molecule type" value="Genomic_DNA"/>
</dbReference>
<sequence length="256" mass="26882">MSTQTIALIDQACGAAGFATWPDLVTAARGGALFKLTFAERRPANFVKEFAALIKSYGLGLCADNALEVYLGVPAALKPVIDTGKSAPAMRLHDLGSLQQAQDGAVAVSGACRSAGIKYERRGASLELEGVNVLVLDDDEVSRKVISAMLKRAGSQVSACAEAEAAFALLKRAPPDVVVLDVVLGGALDGFEFCRVMRASEQYAQLPAIFVTGQAGLQSRARAREVRASAFLEKPLQGDRLRAAVSGLARHLQPAG</sequence>
<feature type="modified residue" description="4-aspartylphosphate" evidence="2">
    <location>
        <position position="181"/>
    </location>
</feature>
<evidence type="ECO:0000256" key="1">
    <source>
        <dbReference type="ARBA" id="ARBA00022553"/>
    </source>
</evidence>
<protein>
    <submittedName>
        <fullName evidence="4">Response regulator</fullName>
    </submittedName>
</protein>
<dbReference type="Pfam" id="PF00072">
    <property type="entry name" value="Response_reg"/>
    <property type="match status" value="1"/>
</dbReference>
<name>A0A2A7SC44_BURGA</name>
<dbReference type="Gene3D" id="3.40.50.2300">
    <property type="match status" value="1"/>
</dbReference>
<evidence type="ECO:0000313" key="4">
    <source>
        <dbReference type="EMBL" id="PEH40855.1"/>
    </source>
</evidence>
<dbReference type="SMART" id="SM00448">
    <property type="entry name" value="REC"/>
    <property type="match status" value="1"/>
</dbReference>
<dbReference type="PANTHER" id="PTHR44591:SF3">
    <property type="entry name" value="RESPONSE REGULATORY DOMAIN-CONTAINING PROTEIN"/>
    <property type="match status" value="1"/>
</dbReference>
<comment type="caution">
    <text evidence="4">The sequence shown here is derived from an EMBL/GenBank/DDBJ whole genome shotgun (WGS) entry which is preliminary data.</text>
</comment>
<dbReference type="PANTHER" id="PTHR44591">
    <property type="entry name" value="STRESS RESPONSE REGULATOR PROTEIN 1"/>
    <property type="match status" value="1"/>
</dbReference>
<dbReference type="InterPro" id="IPR011006">
    <property type="entry name" value="CheY-like_superfamily"/>
</dbReference>
<keyword evidence="1 2" id="KW-0597">Phosphoprotein</keyword>
<evidence type="ECO:0000313" key="5">
    <source>
        <dbReference type="Proteomes" id="UP000220629"/>
    </source>
</evidence>
<dbReference type="AlphaFoldDB" id="A0A2A7SC44"/>
<evidence type="ECO:0000256" key="2">
    <source>
        <dbReference type="PROSITE-ProRule" id="PRU00169"/>
    </source>
</evidence>
<reference evidence="5" key="1">
    <citation type="submission" date="2017-09" db="EMBL/GenBank/DDBJ databases">
        <title>FDA dAtabase for Regulatory Grade micrObial Sequences (FDA-ARGOS): Supporting development and validation of Infectious Disease Dx tests.</title>
        <authorList>
            <person name="Minogue T."/>
            <person name="Wolcott M."/>
            <person name="Wasieloski L."/>
            <person name="Aguilar W."/>
            <person name="Moore D."/>
            <person name="Tallon L."/>
            <person name="Sadzewicz L."/>
            <person name="Ott S."/>
            <person name="Zhao X."/>
            <person name="Nagaraj S."/>
            <person name="Vavikolanu K."/>
            <person name="Aluvathingal J."/>
            <person name="Nadendla S."/>
            <person name="Sichtig H."/>
        </authorList>
    </citation>
    <scope>NUCLEOTIDE SEQUENCE [LARGE SCALE GENOMIC DNA]</scope>
    <source>
        <strain evidence="5">FDAARGOS_390</strain>
    </source>
</reference>
<dbReference type="InterPro" id="IPR050595">
    <property type="entry name" value="Bact_response_regulator"/>
</dbReference>
<accession>A0A2A7SC44</accession>
<evidence type="ECO:0000259" key="3">
    <source>
        <dbReference type="PROSITE" id="PS50110"/>
    </source>
</evidence>
<organism evidence="4 5">
    <name type="scientific">Burkholderia gladioli</name>
    <name type="common">Pseudomonas marginata</name>
    <name type="synonym">Phytomonas marginata</name>
    <dbReference type="NCBI Taxonomy" id="28095"/>
    <lineage>
        <taxon>Bacteria</taxon>
        <taxon>Pseudomonadati</taxon>
        <taxon>Pseudomonadota</taxon>
        <taxon>Betaproteobacteria</taxon>
        <taxon>Burkholderiales</taxon>
        <taxon>Burkholderiaceae</taxon>
        <taxon>Burkholderia</taxon>
    </lineage>
</organism>
<dbReference type="Proteomes" id="UP000220629">
    <property type="component" value="Unassembled WGS sequence"/>
</dbReference>
<dbReference type="SUPFAM" id="SSF52172">
    <property type="entry name" value="CheY-like"/>
    <property type="match status" value="1"/>
</dbReference>
<dbReference type="GO" id="GO:0000160">
    <property type="term" value="P:phosphorelay signal transduction system"/>
    <property type="evidence" value="ECO:0007669"/>
    <property type="project" value="InterPro"/>
</dbReference>
<feature type="domain" description="Response regulatory" evidence="3">
    <location>
        <begin position="132"/>
        <end position="249"/>
    </location>
</feature>
<gene>
    <name evidence="4" type="ORF">CRM94_01005</name>
</gene>